<sequence length="165" mass="19869">MRKNFEINMIKWLYFFGICSFVMLVNKPLAKDWLLVFFIKSYYASLVDKLVVYKGYVEYPTRFPKRVKTSVLFDYILFPITCVFYNQITKDSHILQCLIKVLYLSVPLTLIELWLEKNTQLVKYKRGWNGSTTFYSLSFSFLVVRFSMYVIRRLFDNQKRPDHTL</sequence>
<dbReference type="Proteomes" id="UP000037405">
    <property type="component" value="Unassembled WGS sequence"/>
</dbReference>
<comment type="caution">
    <text evidence="2">The sequence shown here is derived from an EMBL/GenBank/DDBJ whole genome shotgun (WGS) entry which is preliminary data.</text>
</comment>
<feature type="transmembrane region" description="Helical" evidence="1">
    <location>
        <begin position="134"/>
        <end position="151"/>
    </location>
</feature>
<proteinExistence type="predicted"/>
<keyword evidence="1" id="KW-0812">Transmembrane</keyword>
<feature type="transmembrane region" description="Helical" evidence="1">
    <location>
        <begin position="12"/>
        <end position="30"/>
    </location>
</feature>
<feature type="transmembrane region" description="Helical" evidence="1">
    <location>
        <begin position="67"/>
        <end position="85"/>
    </location>
</feature>
<dbReference type="PATRIC" id="fig|189381.12.peg.2569"/>
<dbReference type="InterPro" id="IPR048147">
    <property type="entry name" value="CBO0543-like"/>
</dbReference>
<keyword evidence="1" id="KW-0472">Membrane</keyword>
<name>A0A0M0G5Y9_9BACI</name>
<organism evidence="2 3">
    <name type="scientific">Rossellomorea marisflavi</name>
    <dbReference type="NCBI Taxonomy" id="189381"/>
    <lineage>
        <taxon>Bacteria</taxon>
        <taxon>Bacillati</taxon>
        <taxon>Bacillota</taxon>
        <taxon>Bacilli</taxon>
        <taxon>Bacillales</taxon>
        <taxon>Bacillaceae</taxon>
        <taxon>Rossellomorea</taxon>
    </lineage>
</organism>
<dbReference type="AlphaFoldDB" id="A0A0M0G5Y9"/>
<feature type="transmembrane region" description="Helical" evidence="1">
    <location>
        <begin position="97"/>
        <end position="114"/>
    </location>
</feature>
<dbReference type="NCBIfam" id="NF041644">
    <property type="entry name" value="CBO0543_fam"/>
    <property type="match status" value="1"/>
</dbReference>
<keyword evidence="3" id="KW-1185">Reference proteome</keyword>
<gene>
    <name evidence="2" type="ORF">AF331_12640</name>
</gene>
<evidence type="ECO:0000313" key="2">
    <source>
        <dbReference type="EMBL" id="KON84851.1"/>
    </source>
</evidence>
<dbReference type="EMBL" id="LGUE01000004">
    <property type="protein sequence ID" value="KON84851.1"/>
    <property type="molecule type" value="Genomic_DNA"/>
</dbReference>
<accession>A0A0M0G5Y9</accession>
<protein>
    <submittedName>
        <fullName evidence="2">Uncharacterized protein</fullName>
    </submittedName>
</protein>
<reference evidence="3" key="1">
    <citation type="submission" date="2015-07" db="EMBL/GenBank/DDBJ databases">
        <title>Fjat-14235 jcm11544.</title>
        <authorList>
            <person name="Liu B."/>
            <person name="Wang J."/>
            <person name="Zhu Y."/>
            <person name="Liu G."/>
            <person name="Chen Q."/>
            <person name="Chen Z."/>
            <person name="Lan J."/>
            <person name="Che J."/>
            <person name="Ge C."/>
            <person name="Shi H."/>
            <person name="Pan Z."/>
            <person name="Liu X."/>
        </authorList>
    </citation>
    <scope>NUCLEOTIDE SEQUENCE [LARGE SCALE GENOMIC DNA]</scope>
    <source>
        <strain evidence="3">JCM 11544</strain>
    </source>
</reference>
<evidence type="ECO:0000256" key="1">
    <source>
        <dbReference type="SAM" id="Phobius"/>
    </source>
</evidence>
<evidence type="ECO:0000313" key="3">
    <source>
        <dbReference type="Proteomes" id="UP000037405"/>
    </source>
</evidence>
<keyword evidence="1" id="KW-1133">Transmembrane helix</keyword>